<accession>A0A933VSX2</accession>
<dbReference type="AlphaFoldDB" id="A0A933VSX2"/>
<sequence length="86" mass="9605">MTMQLAPTKPPDKVRVLCTKCRVPFREKIRNIREGAQVQCPNCNKLITFSSDSADLGVQRAFTEVRRIKNGMMLSIHRAGDGGTQS</sequence>
<evidence type="ECO:0000313" key="2">
    <source>
        <dbReference type="Proteomes" id="UP000782519"/>
    </source>
</evidence>
<dbReference type="Proteomes" id="UP000782519">
    <property type="component" value="Unassembled WGS sequence"/>
</dbReference>
<organism evidence="1 2">
    <name type="scientific">Rhodopseudomonas palustris</name>
    <dbReference type="NCBI Taxonomy" id="1076"/>
    <lineage>
        <taxon>Bacteria</taxon>
        <taxon>Pseudomonadati</taxon>
        <taxon>Pseudomonadota</taxon>
        <taxon>Alphaproteobacteria</taxon>
        <taxon>Hyphomicrobiales</taxon>
        <taxon>Nitrobacteraceae</taxon>
        <taxon>Rhodopseudomonas</taxon>
    </lineage>
</organism>
<evidence type="ECO:0000313" key="1">
    <source>
        <dbReference type="EMBL" id="MBI5128074.1"/>
    </source>
</evidence>
<gene>
    <name evidence="1" type="ORF">HZA66_01410</name>
</gene>
<name>A0A933VSX2_RHOPL</name>
<comment type="caution">
    <text evidence="1">The sequence shown here is derived from an EMBL/GenBank/DDBJ whole genome shotgun (WGS) entry which is preliminary data.</text>
</comment>
<reference evidence="1" key="1">
    <citation type="submission" date="2020-07" db="EMBL/GenBank/DDBJ databases">
        <title>Huge and variable diversity of episymbiotic CPR bacteria and DPANN archaea in groundwater ecosystems.</title>
        <authorList>
            <person name="He C.Y."/>
            <person name="Keren R."/>
            <person name="Whittaker M."/>
            <person name="Farag I.F."/>
            <person name="Doudna J."/>
            <person name="Cate J.H.D."/>
            <person name="Banfield J.F."/>
        </authorList>
    </citation>
    <scope>NUCLEOTIDE SEQUENCE</scope>
    <source>
        <strain evidence="1">NC_groundwater_1818_Pr3_B-0.1um_66_35</strain>
    </source>
</reference>
<protein>
    <submittedName>
        <fullName evidence="1">Uncharacterized protein</fullName>
    </submittedName>
</protein>
<dbReference type="EMBL" id="JACRJB010000005">
    <property type="protein sequence ID" value="MBI5128074.1"/>
    <property type="molecule type" value="Genomic_DNA"/>
</dbReference>
<proteinExistence type="predicted"/>